<dbReference type="GO" id="GO:0080049">
    <property type="term" value="F:L-gulono-1,4-lactone dehydrogenase activity"/>
    <property type="evidence" value="ECO:0007669"/>
    <property type="project" value="TreeGrafter"/>
</dbReference>
<feature type="compositionally biased region" description="Polar residues" evidence="2">
    <location>
        <begin position="259"/>
        <end position="268"/>
    </location>
</feature>
<dbReference type="Gene3D" id="3.30.70.2520">
    <property type="match status" value="1"/>
</dbReference>
<dbReference type="Pfam" id="PF01565">
    <property type="entry name" value="FAD_binding_4"/>
    <property type="match status" value="1"/>
</dbReference>
<organism evidence="4 5">
    <name type="scientific">Arenivirga flava</name>
    <dbReference type="NCBI Taxonomy" id="1930060"/>
    <lineage>
        <taxon>Bacteria</taxon>
        <taxon>Bacillati</taxon>
        <taxon>Actinomycetota</taxon>
        <taxon>Actinomycetes</taxon>
        <taxon>Micrococcales</taxon>
        <taxon>Microbacteriaceae</taxon>
        <taxon>Arenivirga</taxon>
    </lineage>
</organism>
<dbReference type="InterPro" id="IPR006094">
    <property type="entry name" value="Oxid_FAD_bind_N"/>
</dbReference>
<dbReference type="SUPFAM" id="SSF56176">
    <property type="entry name" value="FAD-binding/transporter-associated domain-like"/>
    <property type="match status" value="1"/>
</dbReference>
<evidence type="ECO:0000259" key="3">
    <source>
        <dbReference type="PROSITE" id="PS51387"/>
    </source>
</evidence>
<name>A0AA37XBV2_9MICO</name>
<dbReference type="PROSITE" id="PS51387">
    <property type="entry name" value="FAD_PCMH"/>
    <property type="match status" value="1"/>
</dbReference>
<dbReference type="RefSeq" id="WP_284232881.1">
    <property type="nucleotide sequence ID" value="NZ_BSUL01000001.1"/>
</dbReference>
<dbReference type="InterPro" id="IPR007173">
    <property type="entry name" value="ALO_C"/>
</dbReference>
<feature type="domain" description="FAD-binding PCMH-type" evidence="3">
    <location>
        <begin position="16"/>
        <end position="179"/>
    </location>
</feature>
<accession>A0AA37XBV2</accession>
<dbReference type="InterPro" id="IPR010031">
    <property type="entry name" value="FAD_lactone_oxidase-like"/>
</dbReference>
<dbReference type="InterPro" id="IPR036318">
    <property type="entry name" value="FAD-bd_PCMH-like_sf"/>
</dbReference>
<evidence type="ECO:0000313" key="5">
    <source>
        <dbReference type="Proteomes" id="UP001157160"/>
    </source>
</evidence>
<dbReference type="InterPro" id="IPR016167">
    <property type="entry name" value="FAD-bd_PCMH_sub1"/>
</dbReference>
<dbReference type="Proteomes" id="UP001157160">
    <property type="component" value="Unassembled WGS sequence"/>
</dbReference>
<dbReference type="InterPro" id="IPR016171">
    <property type="entry name" value="Vanillyl_alc_oxidase_C-sub2"/>
</dbReference>
<dbReference type="Gene3D" id="3.30.70.2530">
    <property type="match status" value="1"/>
</dbReference>
<proteinExistence type="predicted"/>
<keyword evidence="1" id="KW-0560">Oxidoreductase</keyword>
<protein>
    <submittedName>
        <fullName evidence="4">Xylitol oxidase</fullName>
    </submittedName>
</protein>
<comment type="caution">
    <text evidence="4">The sequence shown here is derived from an EMBL/GenBank/DDBJ whole genome shotgun (WGS) entry which is preliminary data.</text>
</comment>
<evidence type="ECO:0000256" key="1">
    <source>
        <dbReference type="ARBA" id="ARBA00023002"/>
    </source>
</evidence>
<dbReference type="PANTHER" id="PTHR43762:SF1">
    <property type="entry name" value="D-ARABINONO-1,4-LACTONE OXIDASE"/>
    <property type="match status" value="1"/>
</dbReference>
<dbReference type="GO" id="GO:0003885">
    <property type="term" value="F:D-arabinono-1,4-lactone oxidase activity"/>
    <property type="evidence" value="ECO:0007669"/>
    <property type="project" value="InterPro"/>
</dbReference>
<gene>
    <name evidence="4" type="ORF">GCM10025874_23510</name>
</gene>
<dbReference type="AlphaFoldDB" id="A0AA37XBV2"/>
<reference evidence="4 5" key="1">
    <citation type="journal article" date="2014" name="Int. J. Syst. Evol. Microbiol.">
        <title>Complete genome sequence of Corynebacterium casei LMG S-19264T (=DSM 44701T), isolated from a smear-ripened cheese.</title>
        <authorList>
            <consortium name="US DOE Joint Genome Institute (JGI-PGF)"/>
            <person name="Walter F."/>
            <person name="Albersmeier A."/>
            <person name="Kalinowski J."/>
            <person name="Ruckert C."/>
        </authorList>
    </citation>
    <scope>NUCLEOTIDE SEQUENCE [LARGE SCALE GENOMIC DNA]</scope>
    <source>
        <strain evidence="4 5">NBRC 112289</strain>
    </source>
</reference>
<feature type="region of interest" description="Disordered" evidence="2">
    <location>
        <begin position="246"/>
        <end position="282"/>
    </location>
</feature>
<evidence type="ECO:0000256" key="2">
    <source>
        <dbReference type="SAM" id="MobiDB-lite"/>
    </source>
</evidence>
<dbReference type="PANTHER" id="PTHR43762">
    <property type="entry name" value="L-GULONOLACTONE OXIDASE"/>
    <property type="match status" value="1"/>
</dbReference>
<dbReference type="Gene3D" id="3.30.465.10">
    <property type="match status" value="1"/>
</dbReference>
<dbReference type="InterPro" id="IPR016169">
    <property type="entry name" value="FAD-bd_PCMH_sub2"/>
</dbReference>
<dbReference type="EMBL" id="BSUL01000001">
    <property type="protein sequence ID" value="GMA29098.1"/>
    <property type="molecule type" value="Genomic_DNA"/>
</dbReference>
<dbReference type="GO" id="GO:0016020">
    <property type="term" value="C:membrane"/>
    <property type="evidence" value="ECO:0007669"/>
    <property type="project" value="InterPro"/>
</dbReference>
<dbReference type="GO" id="GO:0071949">
    <property type="term" value="F:FAD binding"/>
    <property type="evidence" value="ECO:0007669"/>
    <property type="project" value="InterPro"/>
</dbReference>
<evidence type="ECO:0000313" key="4">
    <source>
        <dbReference type="EMBL" id="GMA29098.1"/>
    </source>
</evidence>
<sequence length="424" mass="45114">MSDDDVTTPGRTWAGTHAFAAASLHAPTTIAEAQELVAASPRIRSLGTRHSFNGLADTDGALLSLLDVPADPVLDGDAVTVGAGTRYGVLAAWLEERGRALHNLGSLPHISIGGATATGTHGSGNANGSLSTAVRAVERIAPDGSLWTVRRGEPGFDGSVVALGALGPVTRITLDTQPSYQVRQEVFTDLPWDALLDDFDAVSGAGYSVSVFTDWLGDSAQSLWVKTRMEEGTGPIPAERFGAHAADGEQAGDGDAVDTSENGNSTLQGGRPGPWSHQLPHFRLDATPSAGDEIQSEFFVPRAAAREALTAVRALGESIAPALLITELRTVAADELWLSGAYGRDTLGIHFTWKNLPSAVHALLPAIHAALEPFEMRPHWGKVYDETLRTAPRYERMRDFRDLVAARDPRAKFGGPLIDRILER</sequence>
<dbReference type="InterPro" id="IPR016166">
    <property type="entry name" value="FAD-bd_PCMH"/>
</dbReference>
<dbReference type="Gene3D" id="3.30.43.10">
    <property type="entry name" value="Uridine Diphospho-n-acetylenolpyruvylglucosamine Reductase, domain 2"/>
    <property type="match status" value="1"/>
</dbReference>
<dbReference type="Pfam" id="PF04030">
    <property type="entry name" value="ALO"/>
    <property type="match status" value="1"/>
</dbReference>
<dbReference type="Gene3D" id="1.10.45.10">
    <property type="entry name" value="Vanillyl-alcohol Oxidase, Chain A, domain 4"/>
    <property type="match status" value="1"/>
</dbReference>
<keyword evidence="5" id="KW-1185">Reference proteome</keyword>